<name>A0A2G5BCY7_COERN</name>
<organism evidence="1 2">
    <name type="scientific">Coemansia reversa (strain ATCC 12441 / NRRL 1564)</name>
    <dbReference type="NCBI Taxonomy" id="763665"/>
    <lineage>
        <taxon>Eukaryota</taxon>
        <taxon>Fungi</taxon>
        <taxon>Fungi incertae sedis</taxon>
        <taxon>Zoopagomycota</taxon>
        <taxon>Kickxellomycotina</taxon>
        <taxon>Kickxellomycetes</taxon>
        <taxon>Kickxellales</taxon>
        <taxon>Kickxellaceae</taxon>
        <taxon>Coemansia</taxon>
    </lineage>
</organism>
<protein>
    <submittedName>
        <fullName evidence="1">Uncharacterized protein</fullName>
    </submittedName>
</protein>
<feature type="non-terminal residue" evidence="1">
    <location>
        <position position="68"/>
    </location>
</feature>
<proteinExistence type="predicted"/>
<accession>A0A2G5BCY7</accession>
<evidence type="ECO:0000313" key="1">
    <source>
        <dbReference type="EMBL" id="PIA16880.1"/>
    </source>
</evidence>
<dbReference type="AlphaFoldDB" id="A0A2G5BCY7"/>
<keyword evidence="2" id="KW-1185">Reference proteome</keyword>
<evidence type="ECO:0000313" key="2">
    <source>
        <dbReference type="Proteomes" id="UP000242474"/>
    </source>
</evidence>
<gene>
    <name evidence="1" type="ORF">COEREDRAFT_80931</name>
</gene>
<dbReference type="Proteomes" id="UP000242474">
    <property type="component" value="Unassembled WGS sequence"/>
</dbReference>
<sequence>MCMSKCLSVCTSKEEGEVGMEATLPPLPTKTEENLLEKCIGNPHTQDLDISVSSTLPSSALRSTQRSN</sequence>
<reference evidence="1 2" key="1">
    <citation type="journal article" date="2015" name="Genome Biol. Evol.">
        <title>Phylogenomic analyses indicate that early fungi evolved digesting cell walls of algal ancestors of land plants.</title>
        <authorList>
            <person name="Chang Y."/>
            <person name="Wang S."/>
            <person name="Sekimoto S."/>
            <person name="Aerts A.L."/>
            <person name="Choi C."/>
            <person name="Clum A."/>
            <person name="LaButti K.M."/>
            <person name="Lindquist E.A."/>
            <person name="Yee Ngan C."/>
            <person name="Ohm R.A."/>
            <person name="Salamov A.A."/>
            <person name="Grigoriev I.V."/>
            <person name="Spatafora J.W."/>
            <person name="Berbee M.L."/>
        </authorList>
    </citation>
    <scope>NUCLEOTIDE SEQUENCE [LARGE SCALE GENOMIC DNA]</scope>
    <source>
        <strain evidence="1 2">NRRL 1564</strain>
    </source>
</reference>
<dbReference type="EMBL" id="KZ303497">
    <property type="protein sequence ID" value="PIA16880.1"/>
    <property type="molecule type" value="Genomic_DNA"/>
</dbReference>